<dbReference type="Proteomes" id="UP000789595">
    <property type="component" value="Unassembled WGS sequence"/>
</dbReference>
<feature type="region of interest" description="Disordered" evidence="1">
    <location>
        <begin position="162"/>
        <end position="189"/>
    </location>
</feature>
<proteinExistence type="predicted"/>
<evidence type="ECO:0000256" key="1">
    <source>
        <dbReference type="SAM" id="MobiDB-lite"/>
    </source>
</evidence>
<name>A0A8J2SP95_9STRA</name>
<accession>A0A8J2SP95</accession>
<sequence>MAEVVMAANPQKRPLGDENAGGANAQDASKKPRGAAPAEAPTAELTEQAKEAAKAFRKHADKHASGWEPQERENAAELVERVAKENKGYNHIAIPVVKAILATLPSKQQPKKLNAAKVRGALTKHLASVSAAAFVVAGAPPKKKEEEGYVEGSVDIRSVKGDGDGEWLRYDNPTKMSKDKGPWGESGPSLQQIQEALKRLSDPKSMYAERRGFEVRYVTDELRCATATNKVVRGWHAPHSTNTCGKNDDVVGDAKKKEEERAEMAADAVADKERREIDCVIRCAEFGLAVVAAPPLPDGATDEDRERLEDEDLDALYGLS</sequence>
<evidence type="ECO:0000313" key="2">
    <source>
        <dbReference type="EMBL" id="CAH0370857.1"/>
    </source>
</evidence>
<reference evidence="2" key="1">
    <citation type="submission" date="2021-11" db="EMBL/GenBank/DDBJ databases">
        <authorList>
            <consortium name="Genoscope - CEA"/>
            <person name="William W."/>
        </authorList>
    </citation>
    <scope>NUCLEOTIDE SEQUENCE</scope>
</reference>
<organism evidence="2 3">
    <name type="scientific">Pelagomonas calceolata</name>
    <dbReference type="NCBI Taxonomy" id="35677"/>
    <lineage>
        <taxon>Eukaryota</taxon>
        <taxon>Sar</taxon>
        <taxon>Stramenopiles</taxon>
        <taxon>Ochrophyta</taxon>
        <taxon>Pelagophyceae</taxon>
        <taxon>Pelagomonadales</taxon>
        <taxon>Pelagomonadaceae</taxon>
        <taxon>Pelagomonas</taxon>
    </lineage>
</organism>
<feature type="compositionally biased region" description="Low complexity" evidence="1">
    <location>
        <begin position="35"/>
        <end position="46"/>
    </location>
</feature>
<feature type="compositionally biased region" description="Basic and acidic residues" evidence="1">
    <location>
        <begin position="62"/>
        <end position="74"/>
    </location>
</feature>
<feature type="region of interest" description="Disordered" evidence="1">
    <location>
        <begin position="1"/>
        <end position="74"/>
    </location>
</feature>
<keyword evidence="3" id="KW-1185">Reference proteome</keyword>
<gene>
    <name evidence="2" type="ORF">PECAL_3P07680</name>
</gene>
<dbReference type="EMBL" id="CAKKNE010000003">
    <property type="protein sequence ID" value="CAH0370857.1"/>
    <property type="molecule type" value="Genomic_DNA"/>
</dbReference>
<evidence type="ECO:0000313" key="3">
    <source>
        <dbReference type="Proteomes" id="UP000789595"/>
    </source>
</evidence>
<dbReference type="AlphaFoldDB" id="A0A8J2SP95"/>
<comment type="caution">
    <text evidence="2">The sequence shown here is derived from an EMBL/GenBank/DDBJ whole genome shotgun (WGS) entry which is preliminary data.</text>
</comment>
<protein>
    <submittedName>
        <fullName evidence="2">Uncharacterized protein</fullName>
    </submittedName>
</protein>